<evidence type="ECO:0000313" key="1">
    <source>
        <dbReference type="EMBL" id="KZR97411.1"/>
    </source>
</evidence>
<keyword evidence="2" id="KW-1185">Reference proteome</keyword>
<name>A0A164F4A3_9CRUS</name>
<dbReference type="EMBL" id="LRGB01021584">
    <property type="protein sequence ID" value="KZR97411.1"/>
    <property type="molecule type" value="Genomic_DNA"/>
</dbReference>
<accession>A0A164F4A3</accession>
<reference evidence="1 2" key="1">
    <citation type="submission" date="2016-03" db="EMBL/GenBank/DDBJ databases">
        <title>EvidentialGene: Evidence-directed Construction of Genes on Genomes.</title>
        <authorList>
            <person name="Gilbert D.G."/>
            <person name="Choi J.-H."/>
            <person name="Mockaitis K."/>
            <person name="Colbourne J."/>
            <person name="Pfrender M."/>
        </authorList>
    </citation>
    <scope>NUCLEOTIDE SEQUENCE [LARGE SCALE GENOMIC DNA]</scope>
    <source>
        <strain evidence="1 2">Xinb3</strain>
        <tissue evidence="1">Complete organism</tissue>
    </source>
</reference>
<protein>
    <submittedName>
        <fullName evidence="1">Uncharacterized protein</fullName>
    </submittedName>
</protein>
<sequence>MEDIRDNVKRSQNCRLLGLFWAVRLLFPWTNFGALARGADYLDQS</sequence>
<organism evidence="1 2">
    <name type="scientific">Daphnia magna</name>
    <dbReference type="NCBI Taxonomy" id="35525"/>
    <lineage>
        <taxon>Eukaryota</taxon>
        <taxon>Metazoa</taxon>
        <taxon>Ecdysozoa</taxon>
        <taxon>Arthropoda</taxon>
        <taxon>Crustacea</taxon>
        <taxon>Branchiopoda</taxon>
        <taxon>Diplostraca</taxon>
        <taxon>Cladocera</taxon>
        <taxon>Anomopoda</taxon>
        <taxon>Daphniidae</taxon>
        <taxon>Daphnia</taxon>
    </lineage>
</organism>
<proteinExistence type="predicted"/>
<comment type="caution">
    <text evidence="1">The sequence shown here is derived from an EMBL/GenBank/DDBJ whole genome shotgun (WGS) entry which is preliminary data.</text>
</comment>
<dbReference type="AlphaFoldDB" id="A0A164F4A3"/>
<dbReference type="Proteomes" id="UP000076858">
    <property type="component" value="Unassembled WGS sequence"/>
</dbReference>
<evidence type="ECO:0000313" key="2">
    <source>
        <dbReference type="Proteomes" id="UP000076858"/>
    </source>
</evidence>
<gene>
    <name evidence="1" type="ORF">APZ42_007737</name>
</gene>